<organism evidence="1 2">
    <name type="scientific">Racocetra persica</name>
    <dbReference type="NCBI Taxonomy" id="160502"/>
    <lineage>
        <taxon>Eukaryota</taxon>
        <taxon>Fungi</taxon>
        <taxon>Fungi incertae sedis</taxon>
        <taxon>Mucoromycota</taxon>
        <taxon>Glomeromycotina</taxon>
        <taxon>Glomeromycetes</taxon>
        <taxon>Diversisporales</taxon>
        <taxon>Gigasporaceae</taxon>
        <taxon>Racocetra</taxon>
    </lineage>
</organism>
<reference evidence="1" key="1">
    <citation type="submission" date="2021-06" db="EMBL/GenBank/DDBJ databases">
        <authorList>
            <person name="Kallberg Y."/>
            <person name="Tangrot J."/>
            <person name="Rosling A."/>
        </authorList>
    </citation>
    <scope>NUCLEOTIDE SEQUENCE</scope>
    <source>
        <strain evidence="1">MA461A</strain>
    </source>
</reference>
<protein>
    <submittedName>
        <fullName evidence="1">30029_t:CDS:1</fullName>
    </submittedName>
</protein>
<name>A0ACA9S4S2_9GLOM</name>
<feature type="non-terminal residue" evidence="1">
    <location>
        <position position="1"/>
    </location>
</feature>
<feature type="non-terminal residue" evidence="1">
    <location>
        <position position="75"/>
    </location>
</feature>
<sequence>KTDYEKNAKCETKNINLKAELKKNKKDINNFLAKNSELKIQVAKLSRDFEKIKSKEITNDYLEKLQIFLLTKNKI</sequence>
<proteinExistence type="predicted"/>
<keyword evidence="2" id="KW-1185">Reference proteome</keyword>
<comment type="caution">
    <text evidence="1">The sequence shown here is derived from an EMBL/GenBank/DDBJ whole genome shotgun (WGS) entry which is preliminary data.</text>
</comment>
<accession>A0ACA9S4S2</accession>
<evidence type="ECO:0000313" key="1">
    <source>
        <dbReference type="EMBL" id="CAG8825155.1"/>
    </source>
</evidence>
<gene>
    <name evidence="1" type="ORF">RPERSI_LOCUS26416</name>
</gene>
<evidence type="ECO:0000313" key="2">
    <source>
        <dbReference type="Proteomes" id="UP000789920"/>
    </source>
</evidence>
<dbReference type="EMBL" id="CAJVQC010090087">
    <property type="protein sequence ID" value="CAG8825155.1"/>
    <property type="molecule type" value="Genomic_DNA"/>
</dbReference>
<dbReference type="Proteomes" id="UP000789920">
    <property type="component" value="Unassembled WGS sequence"/>
</dbReference>